<name>L0EAT8_THECK</name>
<keyword evidence="1" id="KW-0812">Transmembrane</keyword>
<dbReference type="RefSeq" id="WP_015253523.1">
    <property type="nucleotide sequence ID" value="NC_019897.1"/>
</dbReference>
<dbReference type="eggNOG" id="ENOG5033C3C">
    <property type="taxonomic scope" value="Bacteria"/>
</dbReference>
<reference evidence="3" key="1">
    <citation type="submission" date="2012-01" db="EMBL/GenBank/DDBJ databases">
        <title>Complete sequence of chromosome of Thermobacillus composti KWC4.</title>
        <authorList>
            <person name="Lucas S."/>
            <person name="Han J."/>
            <person name="Lapidus A."/>
            <person name="Cheng J.-F."/>
            <person name="Goodwin L."/>
            <person name="Pitluck S."/>
            <person name="Peters L."/>
            <person name="Ovchinnikova G."/>
            <person name="Teshima H."/>
            <person name="Detter J.C."/>
            <person name="Han C."/>
            <person name="Tapia R."/>
            <person name="Land M."/>
            <person name="Hauser L."/>
            <person name="Kyrpides N."/>
            <person name="Ivanova N."/>
            <person name="Pagani I."/>
            <person name="Anderson I."/>
            <person name="Woyke T."/>
        </authorList>
    </citation>
    <scope>NUCLEOTIDE SEQUENCE [LARGE SCALE GENOMIC DNA]</scope>
    <source>
        <strain evidence="3">DSM 18247 / JCM 13945 / KWC4</strain>
    </source>
</reference>
<sequence>MWQGAWRIAKHEFNLAWRGYLMTLLVLAYASFFTSVLLYGHLSGEMTSRSAWSLDLGYFCMMPLFGFLMDQTAFRYRREDTYSRKLAEWHTMPIGIGQIIAGRIMLLILLLFVNCLLFFGIQYAAVEELRELLDPAAFVVYALTWIGYGVFAAILLVFMELGYSGRVYFYFCFVYVFMQGVITLLLALAGKSAVVFTLEAAAGRNWETAIASVAAAAMAVWGFGELLHRRISRRSFWT</sequence>
<dbReference type="EMBL" id="CP003255">
    <property type="protein sequence ID" value="AGA56759.1"/>
    <property type="molecule type" value="Genomic_DNA"/>
</dbReference>
<gene>
    <name evidence="2" type="ordered locus">Theco_0549</name>
</gene>
<dbReference type="OrthoDB" id="2678663at2"/>
<evidence type="ECO:0008006" key="4">
    <source>
        <dbReference type="Google" id="ProtNLM"/>
    </source>
</evidence>
<feature type="transmembrane region" description="Helical" evidence="1">
    <location>
        <begin position="209"/>
        <end position="227"/>
    </location>
</feature>
<dbReference type="KEGG" id="tco:Theco_0549"/>
<feature type="transmembrane region" description="Helical" evidence="1">
    <location>
        <begin position="20"/>
        <end position="39"/>
    </location>
</feature>
<evidence type="ECO:0000313" key="2">
    <source>
        <dbReference type="EMBL" id="AGA56759.1"/>
    </source>
</evidence>
<dbReference type="Proteomes" id="UP000010795">
    <property type="component" value="Chromosome"/>
</dbReference>
<dbReference type="HOGENOM" id="CLU_100574_0_0_9"/>
<feature type="transmembrane region" description="Helical" evidence="1">
    <location>
        <begin position="167"/>
        <end position="189"/>
    </location>
</feature>
<accession>L0EAT8</accession>
<feature type="transmembrane region" description="Helical" evidence="1">
    <location>
        <begin position="138"/>
        <end position="158"/>
    </location>
</feature>
<keyword evidence="1" id="KW-0472">Membrane</keyword>
<keyword evidence="1" id="KW-1133">Transmembrane helix</keyword>
<organism evidence="2 3">
    <name type="scientific">Thermobacillus composti (strain DSM 18247 / JCM 13945 / KWC4)</name>
    <dbReference type="NCBI Taxonomy" id="717605"/>
    <lineage>
        <taxon>Bacteria</taxon>
        <taxon>Bacillati</taxon>
        <taxon>Bacillota</taxon>
        <taxon>Bacilli</taxon>
        <taxon>Bacillales</taxon>
        <taxon>Paenibacillaceae</taxon>
        <taxon>Thermobacillus</taxon>
    </lineage>
</organism>
<dbReference type="STRING" id="717605.Theco_0549"/>
<protein>
    <recommendedName>
        <fullName evidence="4">ABC-2 family transporter protein</fullName>
    </recommendedName>
</protein>
<feature type="transmembrane region" description="Helical" evidence="1">
    <location>
        <begin position="51"/>
        <end position="69"/>
    </location>
</feature>
<evidence type="ECO:0000313" key="3">
    <source>
        <dbReference type="Proteomes" id="UP000010795"/>
    </source>
</evidence>
<proteinExistence type="predicted"/>
<evidence type="ECO:0000256" key="1">
    <source>
        <dbReference type="SAM" id="Phobius"/>
    </source>
</evidence>
<keyword evidence="3" id="KW-1185">Reference proteome</keyword>
<feature type="transmembrane region" description="Helical" evidence="1">
    <location>
        <begin position="104"/>
        <end position="126"/>
    </location>
</feature>
<dbReference type="AlphaFoldDB" id="L0EAT8"/>